<accession>A0A4R3ZPQ3</accession>
<dbReference type="GeneID" id="89532400"/>
<organism evidence="1 2">
    <name type="scientific">Dietzia cinnamea</name>
    <dbReference type="NCBI Taxonomy" id="321318"/>
    <lineage>
        <taxon>Bacteria</taxon>
        <taxon>Bacillati</taxon>
        <taxon>Actinomycetota</taxon>
        <taxon>Actinomycetes</taxon>
        <taxon>Mycobacteriales</taxon>
        <taxon>Dietziaceae</taxon>
        <taxon>Dietzia</taxon>
    </lineage>
</organism>
<sequence length="72" mass="8347">MTTFGRPRTRDHRTQLNGEIDKALVADFNAIWRRSGRKRWEVLQDVVTYGLAEYKRREAETPSALDLLGRTG</sequence>
<reference evidence="1 2" key="1">
    <citation type="submission" date="2019-03" db="EMBL/GenBank/DDBJ databases">
        <title>Root nodule microbial communities of legume samples collected from USA, Mexico and Botswana.</title>
        <authorList>
            <person name="Hirsch A."/>
        </authorList>
    </citation>
    <scope>NUCLEOTIDE SEQUENCE [LARGE SCALE GENOMIC DNA]</scope>
    <source>
        <strain evidence="1 2">55</strain>
    </source>
</reference>
<dbReference type="RefSeq" id="WP_063935007.1">
    <property type="nucleotide sequence ID" value="NZ_CP143054.1"/>
</dbReference>
<gene>
    <name evidence="1" type="ORF">EDD19_12413</name>
</gene>
<comment type="caution">
    <text evidence="1">The sequence shown here is derived from an EMBL/GenBank/DDBJ whole genome shotgun (WGS) entry which is preliminary data.</text>
</comment>
<dbReference type="AlphaFoldDB" id="A0A4R3ZPQ3"/>
<evidence type="ECO:0000313" key="1">
    <source>
        <dbReference type="EMBL" id="TCW21360.1"/>
    </source>
</evidence>
<protein>
    <submittedName>
        <fullName evidence="1">Uncharacterized protein</fullName>
    </submittedName>
</protein>
<proteinExistence type="predicted"/>
<dbReference type="Proteomes" id="UP000295805">
    <property type="component" value="Unassembled WGS sequence"/>
</dbReference>
<name>A0A4R3ZPQ3_9ACTN</name>
<evidence type="ECO:0000313" key="2">
    <source>
        <dbReference type="Proteomes" id="UP000295805"/>
    </source>
</evidence>
<dbReference type="EMBL" id="SMCX01000024">
    <property type="protein sequence ID" value="TCW21360.1"/>
    <property type="molecule type" value="Genomic_DNA"/>
</dbReference>